<name>A0ABN7Y1Q9_9BURK</name>
<feature type="compositionally biased region" description="Basic and acidic residues" evidence="1">
    <location>
        <begin position="172"/>
        <end position="189"/>
    </location>
</feature>
<protein>
    <submittedName>
        <fullName evidence="2">Uncharacterized protein</fullName>
    </submittedName>
</protein>
<feature type="region of interest" description="Disordered" evidence="1">
    <location>
        <begin position="1"/>
        <end position="116"/>
    </location>
</feature>
<reference evidence="2 3" key="1">
    <citation type="submission" date="2021-08" db="EMBL/GenBank/DDBJ databases">
        <authorList>
            <person name="Peeters C."/>
        </authorList>
    </citation>
    <scope>NUCLEOTIDE SEQUENCE [LARGE SCALE GENOMIC DNA]</scope>
    <source>
        <strain evidence="2 3">LMG 23992</strain>
    </source>
</reference>
<organism evidence="2 3">
    <name type="scientific">Cupriavidus laharis</name>
    <dbReference type="NCBI Taxonomy" id="151654"/>
    <lineage>
        <taxon>Bacteria</taxon>
        <taxon>Pseudomonadati</taxon>
        <taxon>Pseudomonadota</taxon>
        <taxon>Betaproteobacteria</taxon>
        <taxon>Burkholderiales</taxon>
        <taxon>Burkholderiaceae</taxon>
        <taxon>Cupriavidus</taxon>
    </lineage>
</organism>
<feature type="compositionally biased region" description="Basic and acidic residues" evidence="1">
    <location>
        <begin position="35"/>
        <end position="47"/>
    </location>
</feature>
<evidence type="ECO:0000313" key="2">
    <source>
        <dbReference type="EMBL" id="CAG9167258.1"/>
    </source>
</evidence>
<dbReference type="EMBL" id="CAJZAI010000002">
    <property type="protein sequence ID" value="CAG9167258.1"/>
    <property type="molecule type" value="Genomic_DNA"/>
</dbReference>
<evidence type="ECO:0000313" key="3">
    <source>
        <dbReference type="Proteomes" id="UP000727654"/>
    </source>
</evidence>
<proteinExistence type="predicted"/>
<accession>A0ABN7Y1Q9</accession>
<feature type="compositionally biased region" description="Basic and acidic residues" evidence="1">
    <location>
        <begin position="63"/>
        <end position="80"/>
    </location>
</feature>
<dbReference type="Proteomes" id="UP000727654">
    <property type="component" value="Unassembled WGS sequence"/>
</dbReference>
<gene>
    <name evidence="2" type="ORF">LMG23992_00764</name>
</gene>
<sequence length="213" mass="22574">MGSGRGRCVRRADCASPGRAGTAAPDPARASAACDRQKSPRPVERRAAVARVADGVAGGARRTALDRQRAPSQRPVDDRGGNVAGGPDHLRLCARRHGPAPGRRGGQYGSAPHPHADARAFAHCDDAGHDHGRRHAAHDLSGRAAGGREPARLGRRGRPDCRLRRQASIQQHDCRTAARADPADPARRCPDCRRRVGAGGGNLWHVRRDAAMG</sequence>
<feature type="compositionally biased region" description="Low complexity" evidence="1">
    <location>
        <begin position="49"/>
        <end position="62"/>
    </location>
</feature>
<comment type="caution">
    <text evidence="2">The sequence shown here is derived from an EMBL/GenBank/DDBJ whole genome shotgun (WGS) entry which is preliminary data.</text>
</comment>
<feature type="compositionally biased region" description="Low complexity" evidence="1">
    <location>
        <begin position="17"/>
        <end position="34"/>
    </location>
</feature>
<evidence type="ECO:0000256" key="1">
    <source>
        <dbReference type="SAM" id="MobiDB-lite"/>
    </source>
</evidence>
<feature type="region of interest" description="Disordered" evidence="1">
    <location>
        <begin position="128"/>
        <end position="189"/>
    </location>
</feature>
<keyword evidence="3" id="KW-1185">Reference proteome</keyword>
<feature type="compositionally biased region" description="Basic and acidic residues" evidence="1">
    <location>
        <begin position="149"/>
        <end position="163"/>
    </location>
</feature>